<dbReference type="PANTHER" id="PTHR23084:SF263">
    <property type="entry name" value="MORN REPEAT-CONTAINING PROTEIN 1"/>
    <property type="match status" value="1"/>
</dbReference>
<keyword evidence="1" id="KW-0677">Repeat</keyword>
<gene>
    <name evidence="2" type="ORF">EHQ83_17060</name>
</gene>
<protein>
    <submittedName>
        <fullName evidence="2">Membrane-binding protein</fullName>
    </submittedName>
</protein>
<evidence type="ECO:0000313" key="3">
    <source>
        <dbReference type="Proteomes" id="UP000297613"/>
    </source>
</evidence>
<dbReference type="InterPro" id="IPR003409">
    <property type="entry name" value="MORN"/>
</dbReference>
<evidence type="ECO:0000313" key="2">
    <source>
        <dbReference type="EMBL" id="TGL80214.1"/>
    </source>
</evidence>
<proteinExistence type="predicted"/>
<dbReference type="Proteomes" id="UP000297613">
    <property type="component" value="Unassembled WGS sequence"/>
</dbReference>
<dbReference type="EMBL" id="RQGM01000069">
    <property type="protein sequence ID" value="TGL80214.1"/>
    <property type="molecule type" value="Genomic_DNA"/>
</dbReference>
<comment type="caution">
    <text evidence="2">The sequence shown here is derived from an EMBL/GenBank/DDBJ whole genome shotgun (WGS) entry which is preliminary data.</text>
</comment>
<dbReference type="PANTHER" id="PTHR23084">
    <property type="entry name" value="PHOSPHATIDYLINOSITOL-4-PHOSPHATE 5-KINASE RELATED"/>
    <property type="match status" value="1"/>
</dbReference>
<dbReference type="SUPFAM" id="SSF82185">
    <property type="entry name" value="Histone H3 K4-specific methyltransferase SET7/9 N-terminal domain"/>
    <property type="match status" value="2"/>
</dbReference>
<accession>A0A6N4QJV6</accession>
<reference evidence="2 3" key="1">
    <citation type="journal article" date="2019" name="PLoS Negl. Trop. Dis.">
        <title>Revisiting the worldwide diversity of Leptospira species in the environment.</title>
        <authorList>
            <person name="Vincent A.T."/>
            <person name="Schiettekatte O."/>
            <person name="Bourhy P."/>
            <person name="Veyrier F.J."/>
            <person name="Picardeau M."/>
        </authorList>
    </citation>
    <scope>NUCLEOTIDE SEQUENCE [LARGE SCALE GENOMIC DNA]</scope>
    <source>
        <strain evidence="2 3">201702445</strain>
    </source>
</reference>
<sequence>MFGINLFVLFCFGFSSIFPQSPTTCLSGDCKNGNGVLIDSFGNEYKGTFINGNLEGYAEVKFRNRETVSGVLKDSSIRGKAQRIDPNTGKVVYGTWVENGDCDDKGCKTWANFIPDSNVECVFRGMFRENQKVGKGSYVCINGESFDGIFANDFANGFGKLKYSDGTVFEGEFKNGHPISKKKSNEKRKLKRL</sequence>
<dbReference type="AlphaFoldDB" id="A0A6N4QJV6"/>
<name>A0A6N4QJV6_9LEPT</name>
<organism evidence="2 3">
    <name type="scientific">Leptospira yasudae</name>
    <dbReference type="NCBI Taxonomy" id="2202201"/>
    <lineage>
        <taxon>Bacteria</taxon>
        <taxon>Pseudomonadati</taxon>
        <taxon>Spirochaetota</taxon>
        <taxon>Spirochaetia</taxon>
        <taxon>Leptospirales</taxon>
        <taxon>Leptospiraceae</taxon>
        <taxon>Leptospira</taxon>
    </lineage>
</organism>
<evidence type="ECO:0000256" key="1">
    <source>
        <dbReference type="ARBA" id="ARBA00022737"/>
    </source>
</evidence>
<dbReference type="RefSeq" id="WP_135571602.1">
    <property type="nucleotide sequence ID" value="NZ_RQGK01000023.1"/>
</dbReference>
<dbReference type="Pfam" id="PF02493">
    <property type="entry name" value="MORN"/>
    <property type="match status" value="4"/>
</dbReference>
<dbReference type="Gene3D" id="2.20.110.10">
    <property type="entry name" value="Histone H3 K4-specific methyltransferase SET7/9 N-terminal domain"/>
    <property type="match status" value="1"/>
</dbReference>